<comment type="caution">
    <text evidence="1">The sequence shown here is derived from an EMBL/GenBank/DDBJ whole genome shotgun (WGS) entry which is preliminary data.</text>
</comment>
<organism evidence="1 2">
    <name type="scientific">Ramazzottius varieornatus</name>
    <name type="common">Water bear</name>
    <name type="synonym">Tardigrade</name>
    <dbReference type="NCBI Taxonomy" id="947166"/>
    <lineage>
        <taxon>Eukaryota</taxon>
        <taxon>Metazoa</taxon>
        <taxon>Ecdysozoa</taxon>
        <taxon>Tardigrada</taxon>
        <taxon>Eutardigrada</taxon>
        <taxon>Parachela</taxon>
        <taxon>Hypsibioidea</taxon>
        <taxon>Ramazzottiidae</taxon>
        <taxon>Ramazzottius</taxon>
    </lineage>
</organism>
<proteinExistence type="predicted"/>
<sequence>MRRCILGLSGSLPRRDKFLHQHTTVLIGQLNLVPASTITGEAVQDLEFHCQVLSLQVDDEGEGVANLDDAFGNDGCKGSTTHLNRHGRRHVVAVEVDSQHIAGVYAKGREGDSRTNAAIPVAANPPSHVRLLLVLGVVLHDDGVLDVPNWWRPSDNSSRLD</sequence>
<reference evidence="1 2" key="1">
    <citation type="journal article" date="2016" name="Nat. Commun.">
        <title>Extremotolerant tardigrade genome and improved radiotolerance of human cultured cells by tardigrade-unique protein.</title>
        <authorList>
            <person name="Hashimoto T."/>
            <person name="Horikawa D.D."/>
            <person name="Saito Y."/>
            <person name="Kuwahara H."/>
            <person name="Kozuka-Hata H."/>
            <person name="Shin-I T."/>
            <person name="Minakuchi Y."/>
            <person name="Ohishi K."/>
            <person name="Motoyama A."/>
            <person name="Aizu T."/>
            <person name="Enomoto A."/>
            <person name="Kondo K."/>
            <person name="Tanaka S."/>
            <person name="Hara Y."/>
            <person name="Koshikawa S."/>
            <person name="Sagara H."/>
            <person name="Miura T."/>
            <person name="Yokobori S."/>
            <person name="Miyagawa K."/>
            <person name="Suzuki Y."/>
            <person name="Kubo T."/>
            <person name="Oyama M."/>
            <person name="Kohara Y."/>
            <person name="Fujiyama A."/>
            <person name="Arakawa K."/>
            <person name="Katayama T."/>
            <person name="Toyoda A."/>
            <person name="Kunieda T."/>
        </authorList>
    </citation>
    <scope>NUCLEOTIDE SEQUENCE [LARGE SCALE GENOMIC DNA]</scope>
    <source>
        <strain evidence="1 2">YOKOZUNA-1</strain>
    </source>
</reference>
<dbReference type="EMBL" id="BDGG01000003">
    <property type="protein sequence ID" value="GAU96927.1"/>
    <property type="molecule type" value="Genomic_DNA"/>
</dbReference>
<keyword evidence="2" id="KW-1185">Reference proteome</keyword>
<protein>
    <submittedName>
        <fullName evidence="1">Uncharacterized protein</fullName>
    </submittedName>
</protein>
<dbReference type="AlphaFoldDB" id="A0A1D1VB22"/>
<name>A0A1D1VB22_RAMVA</name>
<gene>
    <name evidence="1" type="primary">RvY_08294-1</name>
    <name evidence="1" type="synonym">RvY_08294.1</name>
    <name evidence="1" type="ORF">RvY_08294</name>
</gene>
<dbReference type="Proteomes" id="UP000186922">
    <property type="component" value="Unassembled WGS sequence"/>
</dbReference>
<accession>A0A1D1VB22</accession>
<evidence type="ECO:0000313" key="2">
    <source>
        <dbReference type="Proteomes" id="UP000186922"/>
    </source>
</evidence>
<evidence type="ECO:0000313" key="1">
    <source>
        <dbReference type="EMBL" id="GAU96927.1"/>
    </source>
</evidence>